<organism evidence="2 3">
    <name type="scientific">Parapontixanthobacter aurantiacus</name>
    <dbReference type="NCBI Taxonomy" id="1463599"/>
    <lineage>
        <taxon>Bacteria</taxon>
        <taxon>Pseudomonadati</taxon>
        <taxon>Pseudomonadota</taxon>
        <taxon>Alphaproteobacteria</taxon>
        <taxon>Sphingomonadales</taxon>
        <taxon>Erythrobacteraceae</taxon>
        <taxon>Parapontixanthobacter</taxon>
    </lineage>
</organism>
<dbReference type="Gene3D" id="6.10.280.50">
    <property type="match status" value="1"/>
</dbReference>
<dbReference type="AlphaFoldDB" id="A0A844ZBI0"/>
<dbReference type="EMBL" id="WTYW01000001">
    <property type="protein sequence ID" value="MXO84546.1"/>
    <property type="molecule type" value="Genomic_DNA"/>
</dbReference>
<evidence type="ECO:0000313" key="2">
    <source>
        <dbReference type="EMBL" id="MXO84546.1"/>
    </source>
</evidence>
<comment type="caution">
    <text evidence="2">The sequence shown here is derived from an EMBL/GenBank/DDBJ whole genome shotgun (WGS) entry which is preliminary data.</text>
</comment>
<accession>A0A844ZBI0</accession>
<dbReference type="InterPro" id="IPR038444">
    <property type="entry name" value="DUF465_sf"/>
</dbReference>
<evidence type="ECO:0000313" key="3">
    <source>
        <dbReference type="Proteomes" id="UP000433104"/>
    </source>
</evidence>
<dbReference type="OrthoDB" id="7392037at2"/>
<feature type="region of interest" description="Disordered" evidence="1">
    <location>
        <begin position="1"/>
        <end position="32"/>
    </location>
</feature>
<protein>
    <submittedName>
        <fullName evidence="2">DUF465 domain-containing protein</fullName>
    </submittedName>
</protein>
<dbReference type="RefSeq" id="WP_160681105.1">
    <property type="nucleotide sequence ID" value="NZ_WTYW01000001.1"/>
</dbReference>
<reference evidence="2 3" key="1">
    <citation type="submission" date="2019-12" db="EMBL/GenBank/DDBJ databases">
        <title>Genomic-based taxomic classification of the family Erythrobacteraceae.</title>
        <authorList>
            <person name="Xu L."/>
        </authorList>
    </citation>
    <scope>NUCLEOTIDE SEQUENCE [LARGE SCALE GENOMIC DNA]</scope>
    <source>
        <strain evidence="2 3">MCCC 1A09962</strain>
    </source>
</reference>
<proteinExistence type="predicted"/>
<name>A0A844ZBI0_9SPHN</name>
<dbReference type="Proteomes" id="UP000433104">
    <property type="component" value="Unassembled WGS sequence"/>
</dbReference>
<sequence>MVSSHVAALNDKHAGLEARLASEQSRPHPDDTTIKRLKRAKLRIKEELAGL</sequence>
<dbReference type="Pfam" id="PF04325">
    <property type="entry name" value="DUF465"/>
    <property type="match status" value="1"/>
</dbReference>
<dbReference type="InterPro" id="IPR007420">
    <property type="entry name" value="DUF465"/>
</dbReference>
<gene>
    <name evidence="2" type="ORF">GRI38_00670</name>
</gene>
<evidence type="ECO:0000256" key="1">
    <source>
        <dbReference type="SAM" id="MobiDB-lite"/>
    </source>
</evidence>
<keyword evidence="3" id="KW-1185">Reference proteome</keyword>